<dbReference type="AlphaFoldDB" id="A0A818KY24"/>
<feature type="coiled-coil region" evidence="10">
    <location>
        <begin position="19"/>
        <end position="52"/>
    </location>
</feature>
<dbReference type="GO" id="GO:0099128">
    <property type="term" value="C:mitochondrial [2Fe-2S] assembly complex"/>
    <property type="evidence" value="ECO:0007669"/>
    <property type="project" value="UniProtKB-ARBA"/>
</dbReference>
<accession>A0A818KY24</accession>
<comment type="caution">
    <text evidence="12">The sequence shown here is derived from an EMBL/GenBank/DDBJ whole genome shotgun (WGS) entry which is preliminary data.</text>
</comment>
<dbReference type="NCBIfam" id="NF010611">
    <property type="entry name" value="PRK14012.1"/>
    <property type="match status" value="1"/>
</dbReference>
<sequence length="752" mass="86898">MLFIRRNSPIKAIVFSSISRRLSSEARSAAKEQQEIEEKKVKQQKYQELEKLQFRPLYLDAQATTPMDPRVLDQMLPYMTHLYGNPHSRTHAFGWESEKAIETAREKVAKLINADPKEIVFTSGATESNNIAVKGVARFYKDKKKHVITTQTEHKCVLDSMRVLESEGFKVTYLPVKKNGLIDLKELESILTPDTSLCSVMMVNNEIGVRQPIKEIGKLCRSKKVFFHTDAAQSVGKIPINVNEMNVDLLSISGHKIYGPKGIGALYIRRRPRVRLDPIQTGGGQERNIRSGTVPTPLVVGLGAACEIAQQELTNDAKRVTQLSKRLIDGITKRCTNVILNGDPESRYSGCVNLSFAYVEGESLLMALKDIALSSGSACTSASLEPSYVLRAIGADEDLAHSSIRFGIGRFTTEAEIDYTIEKTAEHVKRLREMRTNMSDPICQLMDDIEALCKRCYHLQKSNNEMYDYIKEDNQLQEYINENEKIIEKYHRKINEILQFIKENSNQQDEIHWSPMAIDYKKMEEEEKRLCDEKRKKLIENPMDHQEIISDDKDFYHLYEIFSNLNQHFNKLIQHYTEIYIDFDPIPNGKLLTFCLNLNQFITTSKNYPLSIYSFDKHRSTLILNDNLFKDKFFKLELLTISNIKIKTLSYALFYEKTKSNKTLERLSLLYKINGEYREYDGLETLETGLRKLCSKLISSKMRSFKYLNLSFQQIHINVNMIHTRNLIIINEDNFERRNRVGVNYFLSEILR</sequence>
<organism evidence="12 13">
    <name type="scientific">Rotaria sordida</name>
    <dbReference type="NCBI Taxonomy" id="392033"/>
    <lineage>
        <taxon>Eukaryota</taxon>
        <taxon>Metazoa</taxon>
        <taxon>Spiralia</taxon>
        <taxon>Gnathifera</taxon>
        <taxon>Rotifera</taxon>
        <taxon>Eurotatoria</taxon>
        <taxon>Bdelloidea</taxon>
        <taxon>Philodinida</taxon>
        <taxon>Philodinidae</taxon>
        <taxon>Rotaria</taxon>
    </lineage>
</organism>
<keyword evidence="10" id="KW-0175">Coiled coil</keyword>
<dbReference type="Pfam" id="PF00266">
    <property type="entry name" value="Aminotran_5"/>
    <property type="match status" value="1"/>
</dbReference>
<dbReference type="FunFam" id="3.40.640.10:FF:000003">
    <property type="entry name" value="Cysteine desulfurase IscS"/>
    <property type="match status" value="1"/>
</dbReference>
<dbReference type="InterPro" id="IPR015421">
    <property type="entry name" value="PyrdxlP-dep_Trfase_major"/>
</dbReference>
<evidence type="ECO:0000259" key="11">
    <source>
        <dbReference type="Pfam" id="PF00266"/>
    </source>
</evidence>
<protein>
    <recommendedName>
        <fullName evidence="3">cysteine desulfurase</fullName>
        <ecNumber evidence="3">2.8.1.7</ecNumber>
    </recommendedName>
</protein>
<dbReference type="InterPro" id="IPR000192">
    <property type="entry name" value="Aminotrans_V_dom"/>
</dbReference>
<dbReference type="EC" id="2.8.1.7" evidence="3"/>
<dbReference type="GO" id="GO:0046872">
    <property type="term" value="F:metal ion binding"/>
    <property type="evidence" value="ECO:0007669"/>
    <property type="project" value="UniProtKB-KW"/>
</dbReference>
<dbReference type="Gene3D" id="3.40.640.10">
    <property type="entry name" value="Type I PLP-dependent aspartate aminotransferase-like (Major domain)"/>
    <property type="match status" value="1"/>
</dbReference>
<evidence type="ECO:0000313" key="12">
    <source>
        <dbReference type="EMBL" id="CAF3557966.1"/>
    </source>
</evidence>
<comment type="cofactor">
    <cofactor evidence="1 9">
        <name>pyridoxal 5'-phosphate</name>
        <dbReference type="ChEBI" id="CHEBI:597326"/>
    </cofactor>
</comment>
<dbReference type="SUPFAM" id="SSF53383">
    <property type="entry name" value="PLP-dependent transferases"/>
    <property type="match status" value="1"/>
</dbReference>
<comment type="similarity">
    <text evidence="2">Belongs to the class-V pyridoxal-phosphate-dependent aminotransferase family. NifS/IscS subfamily.</text>
</comment>
<dbReference type="GO" id="GO:0044571">
    <property type="term" value="P:[2Fe-2S] cluster assembly"/>
    <property type="evidence" value="ECO:0007669"/>
    <property type="project" value="InterPro"/>
</dbReference>
<dbReference type="Proteomes" id="UP000663823">
    <property type="component" value="Unassembled WGS sequence"/>
</dbReference>
<feature type="coiled-coil region" evidence="10">
    <location>
        <begin position="469"/>
        <end position="496"/>
    </location>
</feature>
<reference evidence="12" key="1">
    <citation type="submission" date="2021-02" db="EMBL/GenBank/DDBJ databases">
        <authorList>
            <person name="Nowell W R."/>
        </authorList>
    </citation>
    <scope>NUCLEOTIDE SEQUENCE</scope>
</reference>
<name>A0A818KY24_9BILA</name>
<dbReference type="GO" id="GO:0051536">
    <property type="term" value="F:iron-sulfur cluster binding"/>
    <property type="evidence" value="ECO:0007669"/>
    <property type="project" value="UniProtKB-KW"/>
</dbReference>
<keyword evidence="5" id="KW-0479">Metal-binding</keyword>
<evidence type="ECO:0000256" key="10">
    <source>
        <dbReference type="SAM" id="Coils"/>
    </source>
</evidence>
<keyword evidence="7" id="KW-0408">Iron</keyword>
<evidence type="ECO:0000256" key="1">
    <source>
        <dbReference type="ARBA" id="ARBA00001933"/>
    </source>
</evidence>
<dbReference type="GO" id="GO:0031071">
    <property type="term" value="F:cysteine desulfurase activity"/>
    <property type="evidence" value="ECO:0007669"/>
    <property type="project" value="UniProtKB-EC"/>
</dbReference>
<dbReference type="EMBL" id="CAJOAX010000285">
    <property type="protein sequence ID" value="CAF3557966.1"/>
    <property type="molecule type" value="Genomic_DNA"/>
</dbReference>
<evidence type="ECO:0000256" key="8">
    <source>
        <dbReference type="ARBA" id="ARBA00023014"/>
    </source>
</evidence>
<evidence type="ECO:0000256" key="7">
    <source>
        <dbReference type="ARBA" id="ARBA00023004"/>
    </source>
</evidence>
<evidence type="ECO:0000256" key="6">
    <source>
        <dbReference type="ARBA" id="ARBA00022898"/>
    </source>
</evidence>
<dbReference type="InterPro" id="IPR020578">
    <property type="entry name" value="Aminotrans_V_PyrdxlP_BS"/>
</dbReference>
<keyword evidence="4" id="KW-0808">Transferase</keyword>
<evidence type="ECO:0000256" key="9">
    <source>
        <dbReference type="RuleBase" id="RU004504"/>
    </source>
</evidence>
<dbReference type="PANTHER" id="PTHR11601">
    <property type="entry name" value="CYSTEINE DESULFURYLASE FAMILY MEMBER"/>
    <property type="match status" value="1"/>
</dbReference>
<dbReference type="GO" id="GO:0030170">
    <property type="term" value="F:pyridoxal phosphate binding"/>
    <property type="evidence" value="ECO:0007669"/>
    <property type="project" value="InterPro"/>
</dbReference>
<feature type="domain" description="Aminotransferase class V" evidence="11">
    <location>
        <begin position="58"/>
        <end position="419"/>
    </location>
</feature>
<evidence type="ECO:0000256" key="3">
    <source>
        <dbReference type="ARBA" id="ARBA00012239"/>
    </source>
</evidence>
<evidence type="ECO:0000256" key="5">
    <source>
        <dbReference type="ARBA" id="ARBA00022723"/>
    </source>
</evidence>
<dbReference type="HAMAP" id="MF_00331">
    <property type="entry name" value="Cys_desulf_IscS"/>
    <property type="match status" value="1"/>
</dbReference>
<keyword evidence="8" id="KW-0411">Iron-sulfur</keyword>
<keyword evidence="6" id="KW-0663">Pyridoxal phosphate</keyword>
<evidence type="ECO:0000256" key="2">
    <source>
        <dbReference type="ARBA" id="ARBA00006490"/>
    </source>
</evidence>
<evidence type="ECO:0000256" key="4">
    <source>
        <dbReference type="ARBA" id="ARBA00022679"/>
    </source>
</evidence>
<gene>
    <name evidence="12" type="ORF">OTI717_LOCUS4651</name>
</gene>
<dbReference type="PANTHER" id="PTHR11601:SF34">
    <property type="entry name" value="CYSTEINE DESULFURASE"/>
    <property type="match status" value="1"/>
</dbReference>
<evidence type="ECO:0000313" key="13">
    <source>
        <dbReference type="Proteomes" id="UP000663823"/>
    </source>
</evidence>
<dbReference type="NCBIfam" id="NF002806">
    <property type="entry name" value="PRK02948.1"/>
    <property type="match status" value="1"/>
</dbReference>
<dbReference type="InterPro" id="IPR015422">
    <property type="entry name" value="PyrdxlP-dep_Trfase_small"/>
</dbReference>
<dbReference type="InterPro" id="IPR015424">
    <property type="entry name" value="PyrdxlP-dep_Trfase"/>
</dbReference>
<proteinExistence type="inferred from homology"/>
<dbReference type="Gene3D" id="3.90.1150.10">
    <property type="entry name" value="Aspartate Aminotransferase, domain 1"/>
    <property type="match status" value="1"/>
</dbReference>
<dbReference type="PROSITE" id="PS00595">
    <property type="entry name" value="AA_TRANSFER_CLASS_5"/>
    <property type="match status" value="1"/>
</dbReference>
<dbReference type="GO" id="GO:0005634">
    <property type="term" value="C:nucleus"/>
    <property type="evidence" value="ECO:0007669"/>
    <property type="project" value="TreeGrafter"/>
</dbReference>
<dbReference type="InterPro" id="IPR010240">
    <property type="entry name" value="Cys_deSase_IscS"/>
</dbReference>
<dbReference type="FunFam" id="3.90.1150.10:FF:000002">
    <property type="entry name" value="Cysteine desulfurase IscS"/>
    <property type="match status" value="1"/>
</dbReference>